<sequence>MFRALILTVLSVFAVPALAETKEQKADRCAIQAGIVEAAISHRTEGRNQNRATKKILKSDPIKGSKYEANVDVLVAWIYSLPDAQLVPETVSTFETACLDYQ</sequence>
<dbReference type="Proteomes" id="UP000316030">
    <property type="component" value="Unassembled WGS sequence"/>
</dbReference>
<dbReference type="EMBL" id="FXTO01000003">
    <property type="protein sequence ID" value="SMO47228.1"/>
    <property type="molecule type" value="Genomic_DNA"/>
</dbReference>
<accession>A0A521BJA6</accession>
<organism evidence="2 3">
    <name type="scientific">Thalassovita litoralis</name>
    <dbReference type="NCBI Taxonomy" id="1010611"/>
    <lineage>
        <taxon>Bacteria</taxon>
        <taxon>Pseudomonadati</taxon>
        <taxon>Pseudomonadota</taxon>
        <taxon>Alphaproteobacteria</taxon>
        <taxon>Rhodobacterales</taxon>
        <taxon>Roseobacteraceae</taxon>
        <taxon>Thalassovita</taxon>
    </lineage>
</organism>
<reference evidence="2 3" key="1">
    <citation type="submission" date="2017-05" db="EMBL/GenBank/DDBJ databases">
        <authorList>
            <person name="Varghese N."/>
            <person name="Submissions S."/>
        </authorList>
    </citation>
    <scope>NUCLEOTIDE SEQUENCE [LARGE SCALE GENOMIC DNA]</scope>
    <source>
        <strain evidence="2 3">DSM 29506</strain>
    </source>
</reference>
<protein>
    <recommendedName>
        <fullName evidence="4">HdeA/HdeB family protein</fullName>
    </recommendedName>
</protein>
<evidence type="ECO:0000313" key="2">
    <source>
        <dbReference type="EMBL" id="SMO47228.1"/>
    </source>
</evidence>
<gene>
    <name evidence="2" type="ORF">SAMN06265173_10385</name>
</gene>
<feature type="chain" id="PRO_5021756130" description="HdeA/HdeB family protein" evidence="1">
    <location>
        <begin position="20"/>
        <end position="102"/>
    </location>
</feature>
<dbReference type="OrthoDB" id="7875126at2"/>
<feature type="signal peptide" evidence="1">
    <location>
        <begin position="1"/>
        <end position="19"/>
    </location>
</feature>
<proteinExistence type="predicted"/>
<dbReference type="RefSeq" id="WP_142492129.1">
    <property type="nucleotide sequence ID" value="NZ_FXTO01000003.1"/>
</dbReference>
<name>A0A521BJA6_9RHOB</name>
<keyword evidence="1" id="KW-0732">Signal</keyword>
<evidence type="ECO:0008006" key="4">
    <source>
        <dbReference type="Google" id="ProtNLM"/>
    </source>
</evidence>
<evidence type="ECO:0000256" key="1">
    <source>
        <dbReference type="SAM" id="SignalP"/>
    </source>
</evidence>
<evidence type="ECO:0000313" key="3">
    <source>
        <dbReference type="Proteomes" id="UP000316030"/>
    </source>
</evidence>
<keyword evidence="3" id="KW-1185">Reference proteome</keyword>
<dbReference type="AlphaFoldDB" id="A0A521BJA6"/>